<dbReference type="Gene3D" id="1.10.1200.10">
    <property type="entry name" value="ACP-like"/>
    <property type="match status" value="1"/>
</dbReference>
<gene>
    <name evidence="4" type="ORF">G5C60_23195</name>
</gene>
<dbReference type="InterPro" id="IPR000873">
    <property type="entry name" value="AMP-dep_synth/lig_dom"/>
</dbReference>
<keyword evidence="5" id="KW-1185">Reference proteome</keyword>
<dbReference type="SUPFAM" id="SSF56801">
    <property type="entry name" value="Acetyl-CoA synthetase-like"/>
    <property type="match status" value="1"/>
</dbReference>
<dbReference type="Proteomes" id="UP000472335">
    <property type="component" value="Unassembled WGS sequence"/>
</dbReference>
<sequence>MRGPWDTTFEHLLLSVLKEPGTGPGNGVEELDPDTPLTCYGLTSLGSLRLGRQLSQHYGVDLRSFNERAFRTVRSLWTFVSENENENENENGPGHTGVAHDAHDAHPQAARQPADGTVRGLADRFLESARLHPDAVCLIDAGNVLTYAEMADQAASLASVIGTGGVVAVLGERETSTYRAYLAALYAGATVVPLSPAFPPERNADIVRQAGVRCVVVTDRREDPVVAAQLAAMGDVEVVDSLVLPSTVADIPATQDVSPDAVAYYIFTSGSTGRPKGVGITHRNADAFLTQALPDFVVGPGDVFSQCHGLTFDFSVFEMWGAWSTGAALLAVSRIQALDPADTAAAYGVTVWACTPSLIESAAAAGHLAADSMPGLRHIVIGGEPLPVSTVLLARAAAPHAIIDNVYGPTEATVWATTYRIAPDEPLPADDRIVPIGTPVPGMDVRVDATGELLLSGPQVFGGYLDPAFDAAKFTQSTQEDRRLWYRTGDLVDRDASGLLHHRGRSDGQVKIRGYRVELGEIEQAASRFLGGARTAALRISDGPLDVELVLFAEAPSVDEPALRRELGRILPEYMVPGRVIAMEPFRLTAHAKLDRAHLADMARRQNDVGPAPVPG</sequence>
<dbReference type="Pfam" id="PF00550">
    <property type="entry name" value="PP-binding"/>
    <property type="match status" value="1"/>
</dbReference>
<dbReference type="InterPro" id="IPR009081">
    <property type="entry name" value="PP-bd_ACP"/>
</dbReference>
<dbReference type="RefSeq" id="WP_165262370.1">
    <property type="nucleotide sequence ID" value="NZ_JAAKZY010000074.1"/>
</dbReference>
<proteinExistence type="predicted"/>
<protein>
    <submittedName>
        <fullName evidence="4">AMP-binding protein</fullName>
    </submittedName>
</protein>
<dbReference type="InterPro" id="IPR045851">
    <property type="entry name" value="AMP-bd_C_sf"/>
</dbReference>
<evidence type="ECO:0000259" key="2">
    <source>
        <dbReference type="Pfam" id="PF00501"/>
    </source>
</evidence>
<organism evidence="4 5">
    <name type="scientific">Streptomyces scabichelini</name>
    <dbReference type="NCBI Taxonomy" id="2711217"/>
    <lineage>
        <taxon>Bacteria</taxon>
        <taxon>Bacillati</taxon>
        <taxon>Actinomycetota</taxon>
        <taxon>Actinomycetes</taxon>
        <taxon>Kitasatosporales</taxon>
        <taxon>Streptomycetaceae</taxon>
        <taxon>Streptomyces</taxon>
    </lineage>
</organism>
<feature type="domain" description="Carrier" evidence="3">
    <location>
        <begin position="28"/>
        <end position="62"/>
    </location>
</feature>
<feature type="region of interest" description="Disordered" evidence="1">
    <location>
        <begin position="84"/>
        <end position="114"/>
    </location>
</feature>
<accession>A0A6G4V9C0</accession>
<dbReference type="Pfam" id="PF00501">
    <property type="entry name" value="AMP-binding"/>
    <property type="match status" value="1"/>
</dbReference>
<dbReference type="EMBL" id="JAAKZY010000074">
    <property type="protein sequence ID" value="NGO10414.1"/>
    <property type="molecule type" value="Genomic_DNA"/>
</dbReference>
<dbReference type="GO" id="GO:0005737">
    <property type="term" value="C:cytoplasm"/>
    <property type="evidence" value="ECO:0007669"/>
    <property type="project" value="TreeGrafter"/>
</dbReference>
<dbReference type="InterPro" id="IPR042099">
    <property type="entry name" value="ANL_N_sf"/>
</dbReference>
<dbReference type="PROSITE" id="PS00455">
    <property type="entry name" value="AMP_BINDING"/>
    <property type="match status" value="1"/>
</dbReference>
<evidence type="ECO:0000313" key="4">
    <source>
        <dbReference type="EMBL" id="NGO10414.1"/>
    </source>
</evidence>
<dbReference type="PANTHER" id="PTHR45527">
    <property type="entry name" value="NONRIBOSOMAL PEPTIDE SYNTHETASE"/>
    <property type="match status" value="1"/>
</dbReference>
<dbReference type="InterPro" id="IPR020845">
    <property type="entry name" value="AMP-binding_CS"/>
</dbReference>
<evidence type="ECO:0000256" key="1">
    <source>
        <dbReference type="SAM" id="MobiDB-lite"/>
    </source>
</evidence>
<evidence type="ECO:0000313" key="5">
    <source>
        <dbReference type="Proteomes" id="UP000472335"/>
    </source>
</evidence>
<dbReference type="SUPFAM" id="SSF47336">
    <property type="entry name" value="ACP-like"/>
    <property type="match status" value="1"/>
</dbReference>
<reference evidence="4 5" key="1">
    <citation type="submission" date="2020-02" db="EMBL/GenBank/DDBJ databases">
        <title>Whole-genome analyses of novel actinobacteria.</title>
        <authorList>
            <person name="Sahin N."/>
            <person name="Gencbay T."/>
        </authorList>
    </citation>
    <scope>NUCLEOTIDE SEQUENCE [LARGE SCALE GENOMIC DNA]</scope>
    <source>
        <strain evidence="4 5">HC44</strain>
    </source>
</reference>
<dbReference type="GO" id="GO:0031177">
    <property type="term" value="F:phosphopantetheine binding"/>
    <property type="evidence" value="ECO:0007669"/>
    <property type="project" value="TreeGrafter"/>
</dbReference>
<dbReference type="InterPro" id="IPR036736">
    <property type="entry name" value="ACP-like_sf"/>
</dbReference>
<dbReference type="AlphaFoldDB" id="A0A6G4V9C0"/>
<comment type="caution">
    <text evidence="4">The sequence shown here is derived from an EMBL/GenBank/DDBJ whole genome shotgun (WGS) entry which is preliminary data.</text>
</comment>
<dbReference type="Gene3D" id="3.30.300.30">
    <property type="match status" value="1"/>
</dbReference>
<dbReference type="Gene3D" id="3.40.50.12780">
    <property type="entry name" value="N-terminal domain of ligase-like"/>
    <property type="match status" value="1"/>
</dbReference>
<feature type="domain" description="AMP-dependent synthetase/ligase" evidence="2">
    <location>
        <begin position="127"/>
        <end position="465"/>
    </location>
</feature>
<dbReference type="GO" id="GO:0043041">
    <property type="term" value="P:amino acid activation for nonribosomal peptide biosynthetic process"/>
    <property type="evidence" value="ECO:0007669"/>
    <property type="project" value="TreeGrafter"/>
</dbReference>
<evidence type="ECO:0000259" key="3">
    <source>
        <dbReference type="Pfam" id="PF00550"/>
    </source>
</evidence>
<dbReference type="GO" id="GO:0044550">
    <property type="term" value="P:secondary metabolite biosynthetic process"/>
    <property type="evidence" value="ECO:0007669"/>
    <property type="project" value="TreeGrafter"/>
</dbReference>
<dbReference type="PANTHER" id="PTHR45527:SF1">
    <property type="entry name" value="FATTY ACID SYNTHASE"/>
    <property type="match status" value="1"/>
</dbReference>
<name>A0A6G4V9C0_9ACTN</name>